<evidence type="ECO:0000256" key="2">
    <source>
        <dbReference type="ARBA" id="ARBA00001947"/>
    </source>
</evidence>
<evidence type="ECO:0000256" key="5">
    <source>
        <dbReference type="ARBA" id="ARBA00022801"/>
    </source>
</evidence>
<evidence type="ECO:0000259" key="18">
    <source>
        <dbReference type="Pfam" id="PF07687"/>
    </source>
</evidence>
<evidence type="ECO:0000256" key="11">
    <source>
        <dbReference type="ARBA" id="ARBA00044252"/>
    </source>
</evidence>
<dbReference type="InterPro" id="IPR002933">
    <property type="entry name" value="Peptidase_M20"/>
</dbReference>
<sequence length="485" mass="54248">MSNILTNLEPKTVFKYFEEISQIPRGSGNEKAISDYLVNFAKNHNLEVIQDKALNIIIKKPGTKGYENAPTVILQGHMDMVCEKNKETVHNFEKDPIKLRIVDDFIYATDTTLGADNGIAMAYALAILESNNIPHPPLEVLITTEEETGMGGAMALDSSNLTGKYLINLDSEEEGYLLVSCAGGVRTRQILNINWEDAKKDLSSYIISIKGLKGGHSGMDIIKQRGNSNKLMGRILDDLSNSFEYYIADINGGAKMNAIPRECEAVILTNSKNSSKLKEKIKEFNNIFKNELKTSDPDIIVTIEETENTYKKVFSKETMNKVITSLLLIPNGIKSMSMDIENLVESSTNLGVVTTHKNEVTFESAVRSSVKSLKYSILKEMNAIANILDCKLIADSDYPEWEYKKDSKLREICQKVYKEKYGKEPKIIAIHAGLECGLLLEKMPNVDAISLGPDMFDVHTPNEHLSISSTQRTWEYLLDILKAIK</sequence>
<name>A0A1M5RE34_9FIRM</name>
<dbReference type="EC" id="3.4.13.18" evidence="10"/>
<feature type="domain" description="Peptidase M20 dimerisation" evidence="18">
    <location>
        <begin position="208"/>
        <end position="293"/>
    </location>
</feature>
<reference evidence="20" key="1">
    <citation type="submission" date="2016-11" db="EMBL/GenBank/DDBJ databases">
        <authorList>
            <person name="Varghese N."/>
            <person name="Submissions S."/>
        </authorList>
    </citation>
    <scope>NUCLEOTIDE SEQUENCE [LARGE SCALE GENOMIC DNA]</scope>
    <source>
        <strain evidence="20">DSM 15285</strain>
    </source>
</reference>
<accession>A0A1M5RE34</accession>
<dbReference type="GO" id="GO:0005829">
    <property type="term" value="C:cytosol"/>
    <property type="evidence" value="ECO:0007669"/>
    <property type="project" value="TreeGrafter"/>
</dbReference>
<evidence type="ECO:0000256" key="12">
    <source>
        <dbReference type="ARBA" id="ARBA00061423"/>
    </source>
</evidence>
<keyword evidence="6" id="KW-0862">Zinc</keyword>
<dbReference type="InterPro" id="IPR011650">
    <property type="entry name" value="Peptidase_M20_dimer"/>
</dbReference>
<dbReference type="NCBIfam" id="TIGR01893">
    <property type="entry name" value="aa-his-dipept"/>
    <property type="match status" value="1"/>
</dbReference>
<evidence type="ECO:0000256" key="14">
    <source>
        <dbReference type="ARBA" id="ARBA00075285"/>
    </source>
</evidence>
<dbReference type="Pfam" id="PF07687">
    <property type="entry name" value="M20_dimer"/>
    <property type="match status" value="1"/>
</dbReference>
<proteinExistence type="inferred from homology"/>
<organism evidence="19 20">
    <name type="scientific">Tepidibacter thalassicus DSM 15285</name>
    <dbReference type="NCBI Taxonomy" id="1123350"/>
    <lineage>
        <taxon>Bacteria</taxon>
        <taxon>Bacillati</taxon>
        <taxon>Bacillota</taxon>
        <taxon>Clostridia</taxon>
        <taxon>Peptostreptococcales</taxon>
        <taxon>Peptostreptococcaceae</taxon>
        <taxon>Tepidibacter</taxon>
    </lineage>
</organism>
<evidence type="ECO:0000256" key="10">
    <source>
        <dbReference type="ARBA" id="ARBA00038976"/>
    </source>
</evidence>
<evidence type="ECO:0000256" key="17">
    <source>
        <dbReference type="ARBA" id="ARBA00078074"/>
    </source>
</evidence>
<dbReference type="CDD" id="cd03890">
    <property type="entry name" value="M20_pepD"/>
    <property type="match status" value="1"/>
</dbReference>
<dbReference type="EMBL" id="FQXH01000012">
    <property type="protein sequence ID" value="SHH24400.1"/>
    <property type="molecule type" value="Genomic_DNA"/>
</dbReference>
<keyword evidence="5" id="KW-0378">Hydrolase</keyword>
<dbReference type="Pfam" id="PF01546">
    <property type="entry name" value="Peptidase_M20"/>
    <property type="match status" value="1"/>
</dbReference>
<evidence type="ECO:0000256" key="8">
    <source>
        <dbReference type="ARBA" id="ARBA00023285"/>
    </source>
</evidence>
<keyword evidence="4" id="KW-0479">Metal-binding</keyword>
<evidence type="ECO:0000256" key="6">
    <source>
        <dbReference type="ARBA" id="ARBA00022833"/>
    </source>
</evidence>
<dbReference type="PANTHER" id="PTHR43501:SF1">
    <property type="entry name" value="CYTOSOL NON-SPECIFIC DIPEPTIDASE"/>
    <property type="match status" value="1"/>
</dbReference>
<keyword evidence="3" id="KW-0645">Protease</keyword>
<comment type="cofactor">
    <cofactor evidence="2">
        <name>Zn(2+)</name>
        <dbReference type="ChEBI" id="CHEBI:29105"/>
    </cofactor>
</comment>
<dbReference type="PANTHER" id="PTHR43501">
    <property type="entry name" value="CYTOSOL NON-SPECIFIC DIPEPTIDASE"/>
    <property type="match status" value="1"/>
</dbReference>
<dbReference type="FunFam" id="3.40.630.10:FF:000072">
    <property type="entry name" value="Aminoacyl-histidine dipeptidase"/>
    <property type="match status" value="1"/>
</dbReference>
<dbReference type="Proteomes" id="UP000242520">
    <property type="component" value="Unassembled WGS sequence"/>
</dbReference>
<comment type="similarity">
    <text evidence="12">Belongs to the peptidase M20C family.</text>
</comment>
<evidence type="ECO:0000256" key="9">
    <source>
        <dbReference type="ARBA" id="ARBA00036421"/>
    </source>
</evidence>
<dbReference type="STRING" id="1123350.SAMN02744040_01332"/>
<dbReference type="SUPFAM" id="SSF53187">
    <property type="entry name" value="Zn-dependent exopeptidases"/>
    <property type="match status" value="1"/>
</dbReference>
<evidence type="ECO:0000313" key="19">
    <source>
        <dbReference type="EMBL" id="SHH24400.1"/>
    </source>
</evidence>
<dbReference type="InterPro" id="IPR001160">
    <property type="entry name" value="Peptidase_M20C"/>
</dbReference>
<dbReference type="GO" id="GO:0006508">
    <property type="term" value="P:proteolysis"/>
    <property type="evidence" value="ECO:0007669"/>
    <property type="project" value="UniProtKB-KW"/>
</dbReference>
<gene>
    <name evidence="19" type="ORF">SAMN02744040_01332</name>
</gene>
<dbReference type="GO" id="GO:0046872">
    <property type="term" value="F:metal ion binding"/>
    <property type="evidence" value="ECO:0007669"/>
    <property type="project" value="UniProtKB-KW"/>
</dbReference>
<dbReference type="PRINTS" id="PR00934">
    <property type="entry name" value="XHISDIPTASE"/>
</dbReference>
<dbReference type="FunFam" id="3.40.630.10:FF:000015">
    <property type="entry name" value="Aminoacyl-histidine dipeptidase PepD"/>
    <property type="match status" value="1"/>
</dbReference>
<keyword evidence="20" id="KW-1185">Reference proteome</keyword>
<dbReference type="RefSeq" id="WP_072724885.1">
    <property type="nucleotide sequence ID" value="NZ_FQXH01000012.1"/>
</dbReference>
<dbReference type="AlphaFoldDB" id="A0A1M5RE34"/>
<evidence type="ECO:0000256" key="3">
    <source>
        <dbReference type="ARBA" id="ARBA00022670"/>
    </source>
</evidence>
<evidence type="ECO:0000256" key="7">
    <source>
        <dbReference type="ARBA" id="ARBA00023049"/>
    </source>
</evidence>
<keyword evidence="8" id="KW-0170">Cobalt</keyword>
<evidence type="ECO:0000256" key="4">
    <source>
        <dbReference type="ARBA" id="ARBA00022723"/>
    </source>
</evidence>
<dbReference type="Gene3D" id="3.40.630.10">
    <property type="entry name" value="Zn peptidases"/>
    <property type="match status" value="2"/>
</dbReference>
<evidence type="ECO:0000256" key="15">
    <source>
        <dbReference type="ARBA" id="ARBA00076004"/>
    </source>
</evidence>
<dbReference type="OrthoDB" id="9773892at2"/>
<evidence type="ECO:0000313" key="20">
    <source>
        <dbReference type="Proteomes" id="UP000242520"/>
    </source>
</evidence>
<protein>
    <recommendedName>
        <fullName evidence="13">Cytosol non-specific dipeptidase</fullName>
        <ecNumber evidence="10">3.4.13.18</ecNumber>
    </recommendedName>
    <alternativeName>
        <fullName evidence="16">Aminoacyl-histidine dipeptidase</fullName>
    </alternativeName>
    <alternativeName>
        <fullName evidence="15">Beta-alanyl-histidine dipeptidase</fullName>
    </alternativeName>
    <alternativeName>
        <fullName evidence="14">Carnosinase</fullName>
    </alternativeName>
    <alternativeName>
        <fullName evidence="11">Peptidase D</fullName>
    </alternativeName>
    <alternativeName>
        <fullName evidence="17">Xaa-His dipeptidase</fullName>
    </alternativeName>
</protein>
<dbReference type="PIRSF" id="PIRSF016599">
    <property type="entry name" value="Xaa-His_dipept"/>
    <property type="match status" value="1"/>
</dbReference>
<dbReference type="GO" id="GO:0070573">
    <property type="term" value="F:metallodipeptidase activity"/>
    <property type="evidence" value="ECO:0007669"/>
    <property type="project" value="TreeGrafter"/>
</dbReference>
<comment type="cofactor">
    <cofactor evidence="1">
        <name>Co(2+)</name>
        <dbReference type="ChEBI" id="CHEBI:48828"/>
    </cofactor>
</comment>
<evidence type="ECO:0000256" key="16">
    <source>
        <dbReference type="ARBA" id="ARBA00077688"/>
    </source>
</evidence>
<comment type="catalytic activity">
    <reaction evidence="9">
        <text>Hydrolysis of dipeptides, preferentially hydrophobic dipeptides including prolyl amino acids.</text>
        <dbReference type="EC" id="3.4.13.18"/>
    </reaction>
</comment>
<evidence type="ECO:0000256" key="1">
    <source>
        <dbReference type="ARBA" id="ARBA00001941"/>
    </source>
</evidence>
<evidence type="ECO:0000256" key="13">
    <source>
        <dbReference type="ARBA" id="ARBA00071271"/>
    </source>
</evidence>
<keyword evidence="7" id="KW-0482">Metalloprotease</keyword>